<evidence type="ECO:0000313" key="1">
    <source>
        <dbReference type="EMBL" id="CAI6355703.1"/>
    </source>
</evidence>
<dbReference type="AlphaFoldDB" id="A0AAV0WIV1"/>
<sequence length="188" mass="22251">MTDSDSSNSDDEMVLDVLFYLPRPRFFRDRSNPLEDFDDFDFKSRFRLSKETFVFLLHLIGNDLRRSTNRSFAISPEIQILVTLRYYATGTFQAVIGDHVHVHKSTICRTIKRVSLAIGRLRPHFINMPRDAEEIQKVQTGFFQIERISKSGWGSRLYPHTYTVTKQQYWRKISKSERVFLLQRTGYM</sequence>
<protein>
    <recommendedName>
        <fullName evidence="3">Nuclease HARBI1</fullName>
    </recommendedName>
</protein>
<dbReference type="Proteomes" id="UP001160148">
    <property type="component" value="Unassembled WGS sequence"/>
</dbReference>
<dbReference type="PRINTS" id="PR02086">
    <property type="entry name" value="PUTNUCHARBI1"/>
</dbReference>
<comment type="caution">
    <text evidence="1">The sequence shown here is derived from an EMBL/GenBank/DDBJ whole genome shotgun (WGS) entry which is preliminary data.</text>
</comment>
<name>A0AAV0WIV1_9HEMI</name>
<accession>A0AAV0WIV1</accession>
<gene>
    <name evidence="1" type="ORF">MEUPH1_LOCUS11523</name>
</gene>
<dbReference type="EMBL" id="CARXXK010000002">
    <property type="protein sequence ID" value="CAI6355703.1"/>
    <property type="molecule type" value="Genomic_DNA"/>
</dbReference>
<organism evidence="1 2">
    <name type="scientific">Macrosiphum euphorbiae</name>
    <name type="common">potato aphid</name>
    <dbReference type="NCBI Taxonomy" id="13131"/>
    <lineage>
        <taxon>Eukaryota</taxon>
        <taxon>Metazoa</taxon>
        <taxon>Ecdysozoa</taxon>
        <taxon>Arthropoda</taxon>
        <taxon>Hexapoda</taxon>
        <taxon>Insecta</taxon>
        <taxon>Pterygota</taxon>
        <taxon>Neoptera</taxon>
        <taxon>Paraneoptera</taxon>
        <taxon>Hemiptera</taxon>
        <taxon>Sternorrhyncha</taxon>
        <taxon>Aphidomorpha</taxon>
        <taxon>Aphidoidea</taxon>
        <taxon>Aphididae</taxon>
        <taxon>Macrosiphini</taxon>
        <taxon>Macrosiphum</taxon>
    </lineage>
</organism>
<reference evidence="1 2" key="1">
    <citation type="submission" date="2023-01" db="EMBL/GenBank/DDBJ databases">
        <authorList>
            <person name="Whitehead M."/>
        </authorList>
    </citation>
    <scope>NUCLEOTIDE SEQUENCE [LARGE SCALE GENOMIC DNA]</scope>
</reference>
<dbReference type="InterPro" id="IPR026103">
    <property type="entry name" value="HARBI1_animal"/>
</dbReference>
<proteinExistence type="predicted"/>
<evidence type="ECO:0000313" key="2">
    <source>
        <dbReference type="Proteomes" id="UP001160148"/>
    </source>
</evidence>
<evidence type="ECO:0008006" key="3">
    <source>
        <dbReference type="Google" id="ProtNLM"/>
    </source>
</evidence>
<keyword evidence="2" id="KW-1185">Reference proteome</keyword>